<feature type="domain" description="Retrotransposon gag" evidence="2">
    <location>
        <begin position="75"/>
        <end position="140"/>
    </location>
</feature>
<sequence length="364" mass="40578">MPPKGMSAAGIQKLVADKVAEALVADRAARENADGSGRSEGQGGAPPTRECSFVGYMGMNEQFSFVVGLRRRRTEVKKIMTEEFCPNEEIQRMEDELRNLKLRDTNIVAYTQRFNELVLLCPDVVPTEKKKVEAYIKGLPENIKGETTSSKPVVLNDVVRMAHTLMEQKVQAKTERVVESNKRNRHNQYNNRRQGGARAMTAARNGDVDQEGPTLNCNHCGLCHFGNYPSKCTSMGTEIIIEASARIKATIEVEMLLGEHKSFVNTSFSHLIDINPMRLNTSYEVELADRKIVSTNTILRGCTLNLVNHLFEIDLMPIELSAFDVIIGMDWFVEHDAVIVCGKKVVHIPVKNKMLVVKGDSGVS</sequence>
<keyword evidence="3" id="KW-0548">Nucleotidyltransferase</keyword>
<dbReference type="Pfam" id="PF08284">
    <property type="entry name" value="RVP_2"/>
    <property type="match status" value="1"/>
</dbReference>
<dbReference type="InterPro" id="IPR021109">
    <property type="entry name" value="Peptidase_aspartic_dom_sf"/>
</dbReference>
<evidence type="ECO:0000313" key="4">
    <source>
        <dbReference type="Proteomes" id="UP001151760"/>
    </source>
</evidence>
<accession>A0ABQ4YDX6</accession>
<dbReference type="InterPro" id="IPR005162">
    <property type="entry name" value="Retrotrans_gag_dom"/>
</dbReference>
<evidence type="ECO:0000256" key="1">
    <source>
        <dbReference type="SAM" id="MobiDB-lite"/>
    </source>
</evidence>
<dbReference type="GO" id="GO:0003964">
    <property type="term" value="F:RNA-directed DNA polymerase activity"/>
    <property type="evidence" value="ECO:0007669"/>
    <property type="project" value="UniProtKB-KW"/>
</dbReference>
<dbReference type="CDD" id="cd00303">
    <property type="entry name" value="retropepsin_like"/>
    <property type="match status" value="1"/>
</dbReference>
<evidence type="ECO:0000259" key="2">
    <source>
        <dbReference type="Pfam" id="PF03732"/>
    </source>
</evidence>
<dbReference type="PANTHER" id="PTHR15503">
    <property type="entry name" value="LDOC1 RELATED"/>
    <property type="match status" value="1"/>
</dbReference>
<comment type="caution">
    <text evidence="3">The sequence shown here is derived from an EMBL/GenBank/DDBJ whole genome shotgun (WGS) entry which is preliminary data.</text>
</comment>
<dbReference type="EMBL" id="BQNB010010301">
    <property type="protein sequence ID" value="GJS75413.1"/>
    <property type="molecule type" value="Genomic_DNA"/>
</dbReference>
<keyword evidence="4" id="KW-1185">Reference proteome</keyword>
<keyword evidence="3" id="KW-0695">RNA-directed DNA polymerase</keyword>
<dbReference type="Gene3D" id="2.40.70.10">
    <property type="entry name" value="Acid Proteases"/>
    <property type="match status" value="1"/>
</dbReference>
<keyword evidence="3" id="KW-0808">Transferase</keyword>
<reference evidence="3" key="1">
    <citation type="journal article" date="2022" name="Int. J. Mol. Sci.">
        <title>Draft Genome of Tanacetum Coccineum: Genomic Comparison of Closely Related Tanacetum-Family Plants.</title>
        <authorList>
            <person name="Yamashiro T."/>
            <person name="Shiraishi A."/>
            <person name="Nakayama K."/>
            <person name="Satake H."/>
        </authorList>
    </citation>
    <scope>NUCLEOTIDE SEQUENCE</scope>
</reference>
<feature type="region of interest" description="Disordered" evidence="1">
    <location>
        <begin position="29"/>
        <end position="48"/>
    </location>
</feature>
<dbReference type="Proteomes" id="UP001151760">
    <property type="component" value="Unassembled WGS sequence"/>
</dbReference>
<dbReference type="PANTHER" id="PTHR15503:SF45">
    <property type="entry name" value="RNA-DIRECTED DNA POLYMERASE HOMOLOG"/>
    <property type="match status" value="1"/>
</dbReference>
<organism evidence="3 4">
    <name type="scientific">Tanacetum coccineum</name>
    <dbReference type="NCBI Taxonomy" id="301880"/>
    <lineage>
        <taxon>Eukaryota</taxon>
        <taxon>Viridiplantae</taxon>
        <taxon>Streptophyta</taxon>
        <taxon>Embryophyta</taxon>
        <taxon>Tracheophyta</taxon>
        <taxon>Spermatophyta</taxon>
        <taxon>Magnoliopsida</taxon>
        <taxon>eudicotyledons</taxon>
        <taxon>Gunneridae</taxon>
        <taxon>Pentapetalae</taxon>
        <taxon>asterids</taxon>
        <taxon>campanulids</taxon>
        <taxon>Asterales</taxon>
        <taxon>Asteraceae</taxon>
        <taxon>Asteroideae</taxon>
        <taxon>Anthemideae</taxon>
        <taxon>Anthemidinae</taxon>
        <taxon>Tanacetum</taxon>
    </lineage>
</organism>
<dbReference type="Pfam" id="PF03732">
    <property type="entry name" value="Retrotrans_gag"/>
    <property type="match status" value="1"/>
</dbReference>
<protein>
    <submittedName>
        <fullName evidence="3">Reverse transcriptase domain-containing protein</fullName>
    </submittedName>
</protein>
<proteinExistence type="predicted"/>
<name>A0ABQ4YDX6_9ASTR</name>
<evidence type="ECO:0000313" key="3">
    <source>
        <dbReference type="EMBL" id="GJS75413.1"/>
    </source>
</evidence>
<gene>
    <name evidence="3" type="ORF">Tco_0725294</name>
</gene>
<reference evidence="3" key="2">
    <citation type="submission" date="2022-01" db="EMBL/GenBank/DDBJ databases">
        <authorList>
            <person name="Yamashiro T."/>
            <person name="Shiraishi A."/>
            <person name="Satake H."/>
            <person name="Nakayama K."/>
        </authorList>
    </citation>
    <scope>NUCLEOTIDE SEQUENCE</scope>
</reference>
<dbReference type="InterPro" id="IPR032567">
    <property type="entry name" value="RTL1-rel"/>
</dbReference>